<dbReference type="Proteomes" id="UP001081283">
    <property type="component" value="Unassembled WGS sequence"/>
</dbReference>
<comment type="caution">
    <text evidence="4">The sequence shown here is derived from an EMBL/GenBank/DDBJ whole genome shotgun (WGS) entry which is preliminary data.</text>
</comment>
<evidence type="ECO:0000313" key="5">
    <source>
        <dbReference type="Proteomes" id="UP001081283"/>
    </source>
</evidence>
<evidence type="ECO:0000256" key="1">
    <source>
        <dbReference type="ARBA" id="ARBA00023224"/>
    </source>
</evidence>
<dbReference type="RefSeq" id="WP_267613152.1">
    <property type="nucleotide sequence ID" value="NZ_JAOVZQ010000001.1"/>
</dbReference>
<dbReference type="InterPro" id="IPR004089">
    <property type="entry name" value="MCPsignal_dom"/>
</dbReference>
<dbReference type="Pfam" id="PF00015">
    <property type="entry name" value="MCPsignal"/>
    <property type="match status" value="1"/>
</dbReference>
<dbReference type="Gene3D" id="1.10.287.950">
    <property type="entry name" value="Methyl-accepting chemotaxis protein"/>
    <property type="match status" value="1"/>
</dbReference>
<dbReference type="PANTHER" id="PTHR32089:SF112">
    <property type="entry name" value="LYSOZYME-LIKE PROTEIN-RELATED"/>
    <property type="match status" value="1"/>
</dbReference>
<dbReference type="EMBL" id="JAOVZQ010000001">
    <property type="protein sequence ID" value="MCY0095263.1"/>
    <property type="molecule type" value="Genomic_DNA"/>
</dbReference>
<proteinExistence type="predicted"/>
<dbReference type="PROSITE" id="PS50111">
    <property type="entry name" value="CHEMOTAXIS_TRANSDUC_2"/>
    <property type="match status" value="1"/>
</dbReference>
<keyword evidence="1 2" id="KW-0807">Transducer</keyword>
<dbReference type="SMART" id="SM00283">
    <property type="entry name" value="MA"/>
    <property type="match status" value="1"/>
</dbReference>
<dbReference type="PANTHER" id="PTHR32089">
    <property type="entry name" value="METHYL-ACCEPTING CHEMOTAXIS PROTEIN MCPB"/>
    <property type="match status" value="1"/>
</dbReference>
<keyword evidence="5" id="KW-1185">Reference proteome</keyword>
<reference evidence="4" key="1">
    <citation type="submission" date="2022-10" db="EMBL/GenBank/DDBJ databases">
        <title>Hoeflea sp. J2-29, isolated from marine algae.</title>
        <authorList>
            <person name="Kristyanto S."/>
            <person name="Kim J.M."/>
            <person name="Jeon C.O."/>
        </authorList>
    </citation>
    <scope>NUCLEOTIDE SEQUENCE</scope>
    <source>
        <strain evidence="4">J2-29</strain>
    </source>
</reference>
<gene>
    <name evidence="4" type="ORF">OEG82_14710</name>
</gene>
<evidence type="ECO:0000259" key="3">
    <source>
        <dbReference type="PROSITE" id="PS50111"/>
    </source>
</evidence>
<evidence type="ECO:0000313" key="4">
    <source>
        <dbReference type="EMBL" id="MCY0095263.1"/>
    </source>
</evidence>
<protein>
    <submittedName>
        <fullName evidence="4">Methyl-accepting chemotaxis protein</fullName>
    </submittedName>
</protein>
<accession>A0ABT3YH81</accession>
<feature type="domain" description="Methyl-accepting transducer" evidence="3">
    <location>
        <begin position="39"/>
        <end position="289"/>
    </location>
</feature>
<sequence length="500" mass="53804">MQAVQVSCLNEPAVAADAGPPIIVDAEAPAQDQARLERAMNVIGSQIGELSINIADTSGMIGDVSGSLSVQAEELHALTRDVSMIARSNQTVAEASNGAIVSAKSTHKGLETTTQSVSGILINAVSDIKSMATNATETTGVLDAVASQITEVHSFSEAIQGIATQTQILAVNAGIMAAHAGNAGRGFAVIADAVKQLAEQTGTVSRDMVARLQALREIVDQMQKQNIENETAATAAFKRSTEIESELKKFSGFSQSVAGMITEIERIASPVEETTRACATVLAKVSDLDTQVHTSAEMLTAASTKIDRLVSFSENVIGEVAESGVVTADTPLIRHCMEKAEEVAALFEQTIRSGIMSMADLFDENYQPLPGTDPQQHMTRFTRHTDRLLPPIQEAMLEFDPRVLFCAAVDRNGYLPTHNRVFSRPQGPDPVWNTAHCRNRRLFDDRTGLAAGRNRKPFLLQTYRRDMGGGVYSLMKDLSAPIMVNGRHWGGLRIGFKISL</sequence>
<dbReference type="SUPFAM" id="SSF58104">
    <property type="entry name" value="Methyl-accepting chemotaxis protein (MCP) signaling domain"/>
    <property type="match status" value="1"/>
</dbReference>
<evidence type="ECO:0000256" key="2">
    <source>
        <dbReference type="PROSITE-ProRule" id="PRU00284"/>
    </source>
</evidence>
<organism evidence="4 5">
    <name type="scientific">Hoeflea ulvae</name>
    <dbReference type="NCBI Taxonomy" id="2983764"/>
    <lineage>
        <taxon>Bacteria</taxon>
        <taxon>Pseudomonadati</taxon>
        <taxon>Pseudomonadota</taxon>
        <taxon>Alphaproteobacteria</taxon>
        <taxon>Hyphomicrobiales</taxon>
        <taxon>Rhizobiaceae</taxon>
        <taxon>Hoeflea</taxon>
    </lineage>
</organism>
<name>A0ABT3YH81_9HYPH</name>